<sequence length="362" mass="39712">MTLKQFFQVAGGIVVALLIYSSGMIGIIKWPLVVLSGLLGVALAFVPLEERPLERWIVAFFRSVYSPTLFFWKKTETPPVFFQEAMVMPVVEPIPTQVAPAPPPVMEIVPTITVAQPVIPPATPITEKRILEIPEEKTLKVKEPMPSREEPGLTIFPTLEEAEKSFLSKISSLFSFAASLPMVSAPQGSVQAVSDLTPEERIRIRDHKPIRVRARPEPFKPRHEEEAVESVRLVPVSPTFGAPAPKFTGALAQFSKDAAPPFPPSLPNVIVGQVMDAEGKIIEGAILEIKDSQGHPVRALRSNKLGHFMIVTPLPNARYQIEIDKEGFQFEPFTFETKGELIPPIAIKAKGVAAQAATPIQA</sequence>
<accession>A0A0G1MW35</accession>
<dbReference type="InterPro" id="IPR008969">
    <property type="entry name" value="CarboxyPept-like_regulatory"/>
</dbReference>
<evidence type="ECO:0000313" key="2">
    <source>
        <dbReference type="Proteomes" id="UP000034653"/>
    </source>
</evidence>
<dbReference type="EMBL" id="LCLG01000001">
    <property type="protein sequence ID" value="KKU12397.1"/>
    <property type="molecule type" value="Genomic_DNA"/>
</dbReference>
<evidence type="ECO:0000313" key="1">
    <source>
        <dbReference type="EMBL" id="KKU12397.1"/>
    </source>
</evidence>
<comment type="caution">
    <text evidence="1">The sequence shown here is derived from an EMBL/GenBank/DDBJ whole genome shotgun (WGS) entry which is preliminary data.</text>
</comment>
<organism evidence="1 2">
    <name type="scientific">Candidatus Woesebacteria bacterium GW2011_GWA1_45_8</name>
    <dbReference type="NCBI Taxonomy" id="1618559"/>
    <lineage>
        <taxon>Bacteria</taxon>
        <taxon>Candidatus Woeseibacteriota</taxon>
    </lineage>
</organism>
<dbReference type="SUPFAM" id="SSF49464">
    <property type="entry name" value="Carboxypeptidase regulatory domain-like"/>
    <property type="match status" value="1"/>
</dbReference>
<reference evidence="1 2" key="1">
    <citation type="journal article" date="2015" name="Nature">
        <title>rRNA introns, odd ribosomes, and small enigmatic genomes across a large radiation of phyla.</title>
        <authorList>
            <person name="Brown C.T."/>
            <person name="Hug L.A."/>
            <person name="Thomas B.C."/>
            <person name="Sharon I."/>
            <person name="Castelle C.J."/>
            <person name="Singh A."/>
            <person name="Wilkins M.J."/>
            <person name="Williams K.H."/>
            <person name="Banfield J.F."/>
        </authorList>
    </citation>
    <scope>NUCLEOTIDE SEQUENCE [LARGE SCALE GENOMIC DNA]</scope>
</reference>
<protein>
    <recommendedName>
        <fullName evidence="3">Minus agglutinin</fullName>
    </recommendedName>
</protein>
<dbReference type="Proteomes" id="UP000034653">
    <property type="component" value="Unassembled WGS sequence"/>
</dbReference>
<proteinExistence type="predicted"/>
<dbReference type="Gene3D" id="2.60.40.1120">
    <property type="entry name" value="Carboxypeptidase-like, regulatory domain"/>
    <property type="match status" value="1"/>
</dbReference>
<evidence type="ECO:0008006" key="3">
    <source>
        <dbReference type="Google" id="ProtNLM"/>
    </source>
</evidence>
<gene>
    <name evidence="1" type="ORF">UX19_C0001G0001</name>
</gene>
<name>A0A0G1MW35_9BACT</name>
<dbReference type="AlphaFoldDB" id="A0A0G1MW35"/>